<protein>
    <submittedName>
        <fullName evidence="1">Uncharacterized protein</fullName>
    </submittedName>
</protein>
<organism evidence="1 2">
    <name type="scientific">Streptomyces achmelvichensis</name>
    <dbReference type="NCBI Taxonomy" id="3134111"/>
    <lineage>
        <taxon>Bacteria</taxon>
        <taxon>Bacillati</taxon>
        <taxon>Actinomycetota</taxon>
        <taxon>Actinomycetes</taxon>
        <taxon>Kitasatosporales</taxon>
        <taxon>Streptomycetaceae</taxon>
        <taxon>Streptomyces</taxon>
    </lineage>
</organism>
<sequence>MTDAGYESLNAAVRAEIAHKNVVYGVCSATRMVKPEVIRSFAVALGREPSDVMPVWTRAKEAMDRAASAAKEVQALRLSSWTQLPLPSLIVRNLLEAQARAVERLPYDMLGVTEPPLSAVYVRQRIRVPDSVGDGLTRKGRPLGESPGALAPMATPRHDDARPTEKQLPVPKALARHQHLLITGEPGAGKSTLSSHLAWTLSRIWLREDSSLNAPVDEPLLPVRIAARTLLSDTGSWSATLGQAARRSLGHSLIAEPDPGLFRGRAQGARWMVLVDGLDEVADRVQRAKVIRMIALHTRTDGDYRFVITSRPLPDGELAPLRGPSVGEYSMEPFGAEELRDFAGKWFAAQYEDKASAWAAAQRFLEEIEDGRLQELVHNPLLATIAAVNATVDPTNQLPTSRLSLYQRFFGHLLTRSDAGRAELRRRYAFEPERMAMHLWLDKEKRRLLGVLGQLRLGGEDSLFEAALAWIREHGHEHVAQEGWQTDVRDFLRGTGLLVQEQHDYRFLHHSFAEFFAARSYAERIGPDFPELESWILRAFNEDKQTLAMFVLCLWAEREECEADRIADQLLTGAAGGHERPLLAGLLLAEGARFGEENRRLLIERLESIGCCAREEKDQEEAFAALGALGAEPGVLDRLERMARSELLDGGKRLFALEAFSRCGAAELTEELLSEVLSGVAGLLGKAARVAVALGDRARELVRRRAWQLTAEPDVNSWHLSHAAQALAQMEMREDAVRLARKVLEDPSAGWNSMQRATEAWLTAMPGAAQELTEIVLSWPPTDQYSPMAVGKALEKSGEIQAASRIALALLRSHATVATEWAASLWVKAQGQDARSEIQAALERSRADAGHYLWVPAYLHRALADLGDARAAADWAHVVQNEGRWGTYGAAYAVEAWLQAEGLPAVDGVMELISRGASLTPMDRPIAAEALLDSGAIAEAGEVAELSLRTPEGSSAGYEQATRVLLKARGGDAASGLLEIWDCTPALADDSNWLQGVLQVLPQQEDHLELTCALARQLVALPAGGQDDVLRGLRVLLSAEGAEAAPYVVDTLLTHPWAKWHPMCDVAAELAALGERQAALRLWKQALGCPNPPQGYELIPLLDMQAAGLDAEAAAHIQELITDPGTRAPRRLRLRQLLAWLRAANEAPDLPLQRDKPIGMVATDSS</sequence>
<reference evidence="1" key="1">
    <citation type="submission" date="2024-03" db="EMBL/GenBank/DDBJ databases">
        <title>Novel Streptomyces species of biotechnological and ecological value are a feature of Machair soil.</title>
        <authorList>
            <person name="Prole J.R."/>
            <person name="Goodfellow M."/>
            <person name="Allenby N."/>
            <person name="Ward A.C."/>
        </authorList>
    </citation>
    <scope>NUCLEOTIDE SEQUENCE</scope>
    <source>
        <strain evidence="1">MS2.AVA.5</strain>
    </source>
</reference>
<dbReference type="Proteomes" id="UP001377168">
    <property type="component" value="Unassembled WGS sequence"/>
</dbReference>
<keyword evidence="2" id="KW-1185">Reference proteome</keyword>
<dbReference type="EMBL" id="JBBKAJ010000022">
    <property type="protein sequence ID" value="MEJ8638016.1"/>
    <property type="molecule type" value="Genomic_DNA"/>
</dbReference>
<gene>
    <name evidence="1" type="ORF">WKI67_32160</name>
</gene>
<name>A0ACC6Q304_9ACTN</name>
<evidence type="ECO:0000313" key="2">
    <source>
        <dbReference type="Proteomes" id="UP001377168"/>
    </source>
</evidence>
<accession>A0ACC6Q304</accession>
<evidence type="ECO:0000313" key="1">
    <source>
        <dbReference type="EMBL" id="MEJ8638016.1"/>
    </source>
</evidence>
<proteinExistence type="predicted"/>
<comment type="caution">
    <text evidence="1">The sequence shown here is derived from an EMBL/GenBank/DDBJ whole genome shotgun (WGS) entry which is preliminary data.</text>
</comment>